<sequence>MRTQVLILVSAALLATALVVARPSPTPARNVIQYAYDVERAPDDQVDAKFGKHRRSLGQRQRRQFVETQRQLDYDYENEGIAVDAVSLKVKRSHPTKRDQYLSQQEALDDYYTPLDIAVDAVPIGTKRVPYRKHRKPKHHHGSRKRKFFDEQRFFH</sequence>
<feature type="region of interest" description="Disordered" evidence="1">
    <location>
        <begin position="131"/>
        <end position="156"/>
    </location>
</feature>
<protein>
    <submittedName>
        <fullName evidence="4">Conserved secreted protein</fullName>
    </submittedName>
</protein>
<feature type="chain" id="PRO_5009314887" evidence="2">
    <location>
        <begin position="22"/>
        <end position="156"/>
    </location>
</feature>
<evidence type="ECO:0000256" key="1">
    <source>
        <dbReference type="SAM" id="MobiDB-lite"/>
    </source>
</evidence>
<evidence type="ECO:0000313" key="3">
    <source>
        <dbReference type="Proteomes" id="UP000095287"/>
    </source>
</evidence>
<proteinExistence type="predicted"/>
<keyword evidence="3" id="KW-1185">Reference proteome</keyword>
<evidence type="ECO:0000313" key="4">
    <source>
        <dbReference type="WBParaSite" id="L893_g7481.t1"/>
    </source>
</evidence>
<feature type="compositionally biased region" description="Basic residues" evidence="1">
    <location>
        <begin position="131"/>
        <end position="147"/>
    </location>
</feature>
<evidence type="ECO:0000256" key="2">
    <source>
        <dbReference type="SAM" id="SignalP"/>
    </source>
</evidence>
<name>A0A1I8AN42_9BILA</name>
<accession>A0A1I8AN42</accession>
<dbReference type="Proteomes" id="UP000095287">
    <property type="component" value="Unplaced"/>
</dbReference>
<reference evidence="4" key="1">
    <citation type="submission" date="2016-11" db="UniProtKB">
        <authorList>
            <consortium name="WormBaseParasite"/>
        </authorList>
    </citation>
    <scope>IDENTIFICATION</scope>
</reference>
<feature type="signal peptide" evidence="2">
    <location>
        <begin position="1"/>
        <end position="21"/>
    </location>
</feature>
<organism evidence="3 4">
    <name type="scientific">Steinernema glaseri</name>
    <dbReference type="NCBI Taxonomy" id="37863"/>
    <lineage>
        <taxon>Eukaryota</taxon>
        <taxon>Metazoa</taxon>
        <taxon>Ecdysozoa</taxon>
        <taxon>Nematoda</taxon>
        <taxon>Chromadorea</taxon>
        <taxon>Rhabditida</taxon>
        <taxon>Tylenchina</taxon>
        <taxon>Panagrolaimomorpha</taxon>
        <taxon>Strongyloidoidea</taxon>
        <taxon>Steinernematidae</taxon>
        <taxon>Steinernema</taxon>
    </lineage>
</organism>
<dbReference type="AlphaFoldDB" id="A0A1I8AN42"/>
<keyword evidence="2" id="KW-0732">Signal</keyword>
<dbReference type="WBParaSite" id="L893_g7481.t1">
    <property type="protein sequence ID" value="L893_g7481.t1"/>
    <property type="gene ID" value="L893_g7481"/>
</dbReference>